<evidence type="ECO:0000256" key="2">
    <source>
        <dbReference type="ARBA" id="ARBA00022723"/>
    </source>
</evidence>
<gene>
    <name evidence="10" type="ORF">FIBSPDRAFT_699667</name>
</gene>
<keyword evidence="5" id="KW-0862">Zinc</keyword>
<dbReference type="InterPro" id="IPR013087">
    <property type="entry name" value="Znf_C2H2_type"/>
</dbReference>
<dbReference type="PANTHER" id="PTHR14003:SF20">
    <property type="entry name" value="FINGER DOMAIN PROTEIN, PUTATIVE (AFU_ORTHOLOGUE AFUA_4G10380)-RELATED"/>
    <property type="match status" value="1"/>
</dbReference>
<dbReference type="GO" id="GO:0031519">
    <property type="term" value="C:PcG protein complex"/>
    <property type="evidence" value="ECO:0007669"/>
    <property type="project" value="TreeGrafter"/>
</dbReference>
<feature type="non-terminal residue" evidence="10">
    <location>
        <position position="1"/>
    </location>
</feature>
<evidence type="ECO:0000256" key="3">
    <source>
        <dbReference type="ARBA" id="ARBA00022737"/>
    </source>
</evidence>
<evidence type="ECO:0000313" key="11">
    <source>
        <dbReference type="Proteomes" id="UP000076532"/>
    </source>
</evidence>
<evidence type="ECO:0000256" key="8">
    <source>
        <dbReference type="PROSITE-ProRule" id="PRU00042"/>
    </source>
</evidence>
<dbReference type="GO" id="GO:0000981">
    <property type="term" value="F:DNA-binding transcription factor activity, RNA polymerase II-specific"/>
    <property type="evidence" value="ECO:0007669"/>
    <property type="project" value="TreeGrafter"/>
</dbReference>
<feature type="domain" description="C2H2-type" evidence="9">
    <location>
        <begin position="31"/>
        <end position="56"/>
    </location>
</feature>
<organism evidence="10 11">
    <name type="scientific">Athelia psychrophila</name>
    <dbReference type="NCBI Taxonomy" id="1759441"/>
    <lineage>
        <taxon>Eukaryota</taxon>
        <taxon>Fungi</taxon>
        <taxon>Dikarya</taxon>
        <taxon>Basidiomycota</taxon>
        <taxon>Agaricomycotina</taxon>
        <taxon>Agaricomycetes</taxon>
        <taxon>Agaricomycetidae</taxon>
        <taxon>Atheliales</taxon>
        <taxon>Atheliaceae</taxon>
        <taxon>Athelia</taxon>
    </lineage>
</organism>
<dbReference type="OrthoDB" id="6077919at2759"/>
<dbReference type="AlphaFoldDB" id="A0A166PI28"/>
<reference evidence="10 11" key="1">
    <citation type="journal article" date="2016" name="Mol. Biol. Evol.">
        <title>Comparative Genomics of Early-Diverging Mushroom-Forming Fungi Provides Insights into the Origins of Lignocellulose Decay Capabilities.</title>
        <authorList>
            <person name="Nagy L.G."/>
            <person name="Riley R."/>
            <person name="Tritt A."/>
            <person name="Adam C."/>
            <person name="Daum C."/>
            <person name="Floudas D."/>
            <person name="Sun H."/>
            <person name="Yadav J.S."/>
            <person name="Pangilinan J."/>
            <person name="Larsson K.H."/>
            <person name="Matsuura K."/>
            <person name="Barry K."/>
            <person name="Labutti K."/>
            <person name="Kuo R."/>
            <person name="Ohm R.A."/>
            <person name="Bhattacharya S.S."/>
            <person name="Shirouzu T."/>
            <person name="Yoshinaga Y."/>
            <person name="Martin F.M."/>
            <person name="Grigoriev I.V."/>
            <person name="Hibbett D.S."/>
        </authorList>
    </citation>
    <scope>NUCLEOTIDE SEQUENCE [LARGE SCALE GENOMIC DNA]</scope>
    <source>
        <strain evidence="10 11">CBS 109695</strain>
    </source>
</reference>
<dbReference type="GO" id="GO:0008270">
    <property type="term" value="F:zinc ion binding"/>
    <property type="evidence" value="ECO:0007669"/>
    <property type="project" value="UniProtKB-KW"/>
</dbReference>
<dbReference type="SMART" id="SM00355">
    <property type="entry name" value="ZnF_C2H2"/>
    <property type="match status" value="2"/>
</dbReference>
<dbReference type="InterPro" id="IPR036236">
    <property type="entry name" value="Znf_C2H2_sf"/>
</dbReference>
<dbReference type="PANTHER" id="PTHR14003">
    <property type="entry name" value="TRANSCRIPTIONAL REPRESSOR PROTEIN YY"/>
    <property type="match status" value="1"/>
</dbReference>
<comment type="subcellular location">
    <subcellularLocation>
        <location evidence="1">Nucleus</location>
    </subcellularLocation>
</comment>
<keyword evidence="6" id="KW-0238">DNA-binding</keyword>
<evidence type="ECO:0000256" key="1">
    <source>
        <dbReference type="ARBA" id="ARBA00004123"/>
    </source>
</evidence>
<accession>A0A166PI28</accession>
<dbReference type="GO" id="GO:0000785">
    <property type="term" value="C:chromatin"/>
    <property type="evidence" value="ECO:0007669"/>
    <property type="project" value="TreeGrafter"/>
</dbReference>
<evidence type="ECO:0000256" key="7">
    <source>
        <dbReference type="ARBA" id="ARBA00023242"/>
    </source>
</evidence>
<keyword evidence="3" id="KW-0677">Repeat</keyword>
<dbReference type="GO" id="GO:0005667">
    <property type="term" value="C:transcription regulator complex"/>
    <property type="evidence" value="ECO:0007669"/>
    <property type="project" value="TreeGrafter"/>
</dbReference>
<dbReference type="GO" id="GO:0000122">
    <property type="term" value="P:negative regulation of transcription by RNA polymerase II"/>
    <property type="evidence" value="ECO:0007669"/>
    <property type="project" value="UniProtKB-ARBA"/>
</dbReference>
<evidence type="ECO:0000256" key="5">
    <source>
        <dbReference type="ARBA" id="ARBA00022833"/>
    </source>
</evidence>
<dbReference type="STRING" id="436010.A0A166PI28"/>
<dbReference type="Proteomes" id="UP000076532">
    <property type="component" value="Unassembled WGS sequence"/>
</dbReference>
<dbReference type="FunFam" id="3.30.160.60:FF:001465">
    <property type="entry name" value="Zinc finger protein 560"/>
    <property type="match status" value="1"/>
</dbReference>
<dbReference type="Pfam" id="PF00096">
    <property type="entry name" value="zf-C2H2"/>
    <property type="match status" value="2"/>
</dbReference>
<evidence type="ECO:0000256" key="6">
    <source>
        <dbReference type="ARBA" id="ARBA00023125"/>
    </source>
</evidence>
<keyword evidence="11" id="KW-1185">Reference proteome</keyword>
<protein>
    <recommendedName>
        <fullName evidence="9">C2H2-type domain-containing protein</fullName>
    </recommendedName>
</protein>
<evidence type="ECO:0000259" key="9">
    <source>
        <dbReference type="PROSITE" id="PS50157"/>
    </source>
</evidence>
<evidence type="ECO:0000313" key="10">
    <source>
        <dbReference type="EMBL" id="KZP26118.1"/>
    </source>
</evidence>
<feature type="domain" description="C2H2-type" evidence="9">
    <location>
        <begin position="3"/>
        <end position="30"/>
    </location>
</feature>
<dbReference type="SUPFAM" id="SSF57667">
    <property type="entry name" value="beta-beta-alpha zinc fingers"/>
    <property type="match status" value="1"/>
</dbReference>
<dbReference type="GO" id="GO:0000978">
    <property type="term" value="F:RNA polymerase II cis-regulatory region sequence-specific DNA binding"/>
    <property type="evidence" value="ECO:0007669"/>
    <property type="project" value="TreeGrafter"/>
</dbReference>
<keyword evidence="7" id="KW-0539">Nucleus</keyword>
<feature type="non-terminal residue" evidence="10">
    <location>
        <position position="56"/>
    </location>
</feature>
<proteinExistence type="predicted"/>
<sequence length="56" mass="6581">KKHQCPQCPKRFNRPSSLRIHVNTHTGARPFVCPSKGCGREFNVNSNMRRHWRNHA</sequence>
<evidence type="ECO:0000256" key="4">
    <source>
        <dbReference type="ARBA" id="ARBA00022771"/>
    </source>
</evidence>
<dbReference type="PROSITE" id="PS00028">
    <property type="entry name" value="ZINC_FINGER_C2H2_1"/>
    <property type="match status" value="2"/>
</dbReference>
<dbReference type="Gene3D" id="3.30.160.60">
    <property type="entry name" value="Classic Zinc Finger"/>
    <property type="match status" value="2"/>
</dbReference>
<dbReference type="EMBL" id="KV417516">
    <property type="protein sequence ID" value="KZP26118.1"/>
    <property type="molecule type" value="Genomic_DNA"/>
</dbReference>
<name>A0A166PI28_9AGAM</name>
<keyword evidence="4 8" id="KW-0863">Zinc-finger</keyword>
<dbReference type="PROSITE" id="PS50157">
    <property type="entry name" value="ZINC_FINGER_C2H2_2"/>
    <property type="match status" value="2"/>
</dbReference>
<keyword evidence="2" id="KW-0479">Metal-binding</keyword>